<evidence type="ECO:0000256" key="9">
    <source>
        <dbReference type="RuleBase" id="RU231113"/>
    </source>
</evidence>
<dbReference type="PROSITE" id="PS51257">
    <property type="entry name" value="PROKAR_LIPOPROTEIN"/>
    <property type="match status" value="1"/>
</dbReference>
<evidence type="ECO:0000256" key="3">
    <source>
        <dbReference type="ARBA" id="ARBA00022525"/>
    </source>
</evidence>
<evidence type="ECO:0000313" key="12">
    <source>
        <dbReference type="RefSeq" id="XP_021561812.1"/>
    </source>
</evidence>
<feature type="domain" description="Beta-defensin" evidence="10">
    <location>
        <begin position="36"/>
        <end position="65"/>
    </location>
</feature>
<dbReference type="AlphaFoldDB" id="A0A3Q0DHF5"/>
<dbReference type="GeneID" id="110594415"/>
<dbReference type="STRING" id="1868482.ENSTSYP00000023299"/>
<evidence type="ECO:0000256" key="6">
    <source>
        <dbReference type="ARBA" id="ARBA00022940"/>
    </source>
</evidence>
<dbReference type="GO" id="GO:0042742">
    <property type="term" value="P:defense response to bacterium"/>
    <property type="evidence" value="ECO:0007669"/>
    <property type="project" value="UniProtKB-UniRule"/>
</dbReference>
<evidence type="ECO:0000256" key="7">
    <source>
        <dbReference type="ARBA" id="ARBA00023022"/>
    </source>
</evidence>
<keyword evidence="4 9" id="KW-0929">Antimicrobial</keyword>
<keyword evidence="5 9" id="KW-0732">Signal</keyword>
<evidence type="ECO:0000256" key="1">
    <source>
        <dbReference type="ARBA" id="ARBA00004613"/>
    </source>
</evidence>
<evidence type="ECO:0000256" key="5">
    <source>
        <dbReference type="ARBA" id="ARBA00022729"/>
    </source>
</evidence>
<dbReference type="KEGG" id="csyr:110594415"/>
<dbReference type="PANTHER" id="PTHR15001:SF10">
    <property type="entry name" value="BETA-DEFENSIN 135"/>
    <property type="match status" value="1"/>
</dbReference>
<dbReference type="PANTHER" id="PTHR15001">
    <property type="entry name" value="BETA-DEFENSIN 123-RELATED"/>
    <property type="match status" value="1"/>
</dbReference>
<dbReference type="Pfam" id="PF13841">
    <property type="entry name" value="Defensin_beta_2"/>
    <property type="match status" value="1"/>
</dbReference>
<dbReference type="InterPro" id="IPR050544">
    <property type="entry name" value="Beta-defensin"/>
</dbReference>
<organism evidence="11 12">
    <name type="scientific">Carlito syrichta</name>
    <name type="common">Philippine tarsier</name>
    <name type="synonym">Tarsius syrichta</name>
    <dbReference type="NCBI Taxonomy" id="1868482"/>
    <lineage>
        <taxon>Eukaryota</taxon>
        <taxon>Metazoa</taxon>
        <taxon>Chordata</taxon>
        <taxon>Craniata</taxon>
        <taxon>Vertebrata</taxon>
        <taxon>Euteleostomi</taxon>
        <taxon>Mammalia</taxon>
        <taxon>Eutheria</taxon>
        <taxon>Euarchontoglires</taxon>
        <taxon>Primates</taxon>
        <taxon>Haplorrhini</taxon>
        <taxon>Tarsiiformes</taxon>
        <taxon>Tarsiidae</taxon>
        <taxon>Carlito</taxon>
    </lineage>
</organism>
<name>A0A3Q0DHF5_CARSF</name>
<feature type="chain" id="PRO_5017844535" description="Beta-defensin" evidence="9">
    <location>
        <begin position="25"/>
        <end position="77"/>
    </location>
</feature>
<keyword evidence="11" id="KW-1185">Reference proteome</keyword>
<sequence>MATRNILLVLVILVLLSCIPSVRSGPNAYIRRFFAECWRMKGVCRPKCVKPEIYRIICDDSHVCCVKEKDLPPVVGK</sequence>
<dbReference type="GO" id="GO:0005576">
    <property type="term" value="C:extracellular region"/>
    <property type="evidence" value="ECO:0007669"/>
    <property type="project" value="UniProtKB-SubCell"/>
</dbReference>
<dbReference type="OrthoDB" id="9534593at2759"/>
<evidence type="ECO:0000256" key="8">
    <source>
        <dbReference type="ARBA" id="ARBA00023157"/>
    </source>
</evidence>
<feature type="signal peptide" evidence="9">
    <location>
        <begin position="1"/>
        <end position="24"/>
    </location>
</feature>
<keyword evidence="6 9" id="KW-0211">Defensin</keyword>
<evidence type="ECO:0000256" key="4">
    <source>
        <dbReference type="ARBA" id="ARBA00022529"/>
    </source>
</evidence>
<dbReference type="Proteomes" id="UP000189704">
    <property type="component" value="Unplaced"/>
</dbReference>
<keyword evidence="3 9" id="KW-0964">Secreted</keyword>
<proteinExistence type="inferred from homology"/>
<protein>
    <recommendedName>
        <fullName evidence="9">Beta-defensin</fullName>
    </recommendedName>
</protein>
<dbReference type="RefSeq" id="XP_021561812.1">
    <property type="nucleotide sequence ID" value="XM_021706137.1"/>
</dbReference>
<keyword evidence="7 9" id="KW-0044">Antibiotic</keyword>
<comment type="subcellular location">
    <subcellularLocation>
        <location evidence="1 9">Secreted</location>
    </subcellularLocation>
</comment>
<gene>
    <name evidence="12" type="primary">DEFB135</name>
</gene>
<accession>A0A3Q0DHF5</accession>
<dbReference type="GO" id="GO:0045087">
    <property type="term" value="P:innate immune response"/>
    <property type="evidence" value="ECO:0007669"/>
    <property type="project" value="InterPro"/>
</dbReference>
<dbReference type="CTD" id="613209"/>
<dbReference type="OMA" id="NTCWRTK"/>
<reference evidence="12" key="1">
    <citation type="submission" date="2025-08" db="UniProtKB">
        <authorList>
            <consortium name="RefSeq"/>
        </authorList>
    </citation>
    <scope>IDENTIFICATION</scope>
</reference>
<evidence type="ECO:0000259" key="10">
    <source>
        <dbReference type="Pfam" id="PF13841"/>
    </source>
</evidence>
<evidence type="ECO:0000313" key="11">
    <source>
        <dbReference type="Proteomes" id="UP000189704"/>
    </source>
</evidence>
<comment type="function">
    <text evidence="9">Has antibacterial activity.</text>
</comment>
<dbReference type="InterPro" id="IPR025933">
    <property type="entry name" value="Beta_defensin_dom"/>
</dbReference>
<evidence type="ECO:0000256" key="2">
    <source>
        <dbReference type="ARBA" id="ARBA00007371"/>
    </source>
</evidence>
<keyword evidence="8" id="KW-1015">Disulfide bond</keyword>
<comment type="similarity">
    <text evidence="2 9">Belongs to the beta-defensin family.</text>
</comment>